<evidence type="ECO:0000313" key="2">
    <source>
        <dbReference type="Proteomes" id="UP001215280"/>
    </source>
</evidence>
<accession>A0AAD7JJU7</accession>
<feature type="non-terminal residue" evidence="1">
    <location>
        <position position="1"/>
    </location>
</feature>
<evidence type="ECO:0000313" key="1">
    <source>
        <dbReference type="EMBL" id="KAJ7766391.1"/>
    </source>
</evidence>
<protein>
    <submittedName>
        <fullName evidence="1">Uncharacterized protein</fullName>
    </submittedName>
</protein>
<proteinExistence type="predicted"/>
<reference evidence="1" key="1">
    <citation type="submission" date="2023-03" db="EMBL/GenBank/DDBJ databases">
        <title>Massive genome expansion in bonnet fungi (Mycena s.s.) driven by repeated elements and novel gene families across ecological guilds.</title>
        <authorList>
            <consortium name="Lawrence Berkeley National Laboratory"/>
            <person name="Harder C.B."/>
            <person name="Miyauchi S."/>
            <person name="Viragh M."/>
            <person name="Kuo A."/>
            <person name="Thoen E."/>
            <person name="Andreopoulos B."/>
            <person name="Lu D."/>
            <person name="Skrede I."/>
            <person name="Drula E."/>
            <person name="Henrissat B."/>
            <person name="Morin E."/>
            <person name="Kohler A."/>
            <person name="Barry K."/>
            <person name="LaButti K."/>
            <person name="Morin E."/>
            <person name="Salamov A."/>
            <person name="Lipzen A."/>
            <person name="Mereny Z."/>
            <person name="Hegedus B."/>
            <person name="Baldrian P."/>
            <person name="Stursova M."/>
            <person name="Weitz H."/>
            <person name="Taylor A."/>
            <person name="Grigoriev I.V."/>
            <person name="Nagy L.G."/>
            <person name="Martin F."/>
            <person name="Kauserud H."/>
        </authorList>
    </citation>
    <scope>NUCLEOTIDE SEQUENCE</scope>
    <source>
        <strain evidence="1">CBHHK188m</strain>
    </source>
</reference>
<keyword evidence="2" id="KW-1185">Reference proteome</keyword>
<comment type="caution">
    <text evidence="1">The sequence shown here is derived from an EMBL/GenBank/DDBJ whole genome shotgun (WGS) entry which is preliminary data.</text>
</comment>
<dbReference type="Proteomes" id="UP001215280">
    <property type="component" value="Unassembled WGS sequence"/>
</dbReference>
<sequence>VQIGAEPCGFCGRDGCFTQLINKKGGSPTIHSSCPYHYSKMSYKATKQSTKSSPSTNVPIYCPLCPPAVSGDPRTIWIYNAAYHLLSDHSDNGSLLSLSPEFIVQMFIRKQEESQMGIPEHQTDTWRMDNHIPDS</sequence>
<name>A0AAD7JJU7_9AGAR</name>
<gene>
    <name evidence="1" type="ORF">DFH07DRAFT_707196</name>
</gene>
<organism evidence="1 2">
    <name type="scientific">Mycena maculata</name>
    <dbReference type="NCBI Taxonomy" id="230809"/>
    <lineage>
        <taxon>Eukaryota</taxon>
        <taxon>Fungi</taxon>
        <taxon>Dikarya</taxon>
        <taxon>Basidiomycota</taxon>
        <taxon>Agaricomycotina</taxon>
        <taxon>Agaricomycetes</taxon>
        <taxon>Agaricomycetidae</taxon>
        <taxon>Agaricales</taxon>
        <taxon>Marasmiineae</taxon>
        <taxon>Mycenaceae</taxon>
        <taxon>Mycena</taxon>
    </lineage>
</organism>
<dbReference type="EMBL" id="JARJLG010000033">
    <property type="protein sequence ID" value="KAJ7766391.1"/>
    <property type="molecule type" value="Genomic_DNA"/>
</dbReference>
<feature type="non-terminal residue" evidence="1">
    <location>
        <position position="135"/>
    </location>
</feature>
<dbReference type="AlphaFoldDB" id="A0AAD7JJU7"/>